<accession>A0A0S4M516</accession>
<dbReference type="Proteomes" id="UP000198651">
    <property type="component" value="Chromosome I"/>
</dbReference>
<dbReference type="GO" id="GO:0008253">
    <property type="term" value="F:5'-nucleotidase activity"/>
    <property type="evidence" value="ECO:0007669"/>
    <property type="project" value="UniProtKB-UniRule"/>
</dbReference>
<dbReference type="STRING" id="1561003.Ark11_1192"/>
<evidence type="ECO:0000256" key="5">
    <source>
        <dbReference type="ARBA" id="ARBA00022741"/>
    </source>
</evidence>
<comment type="cofactor">
    <cofactor evidence="7">
        <name>a divalent metal cation</name>
        <dbReference type="ChEBI" id="CHEBI:60240"/>
    </cofactor>
    <text evidence="7">Binds 1 divalent metal cation per subunit.</text>
</comment>
<dbReference type="NCBIfam" id="TIGR00087">
    <property type="entry name" value="surE"/>
    <property type="match status" value="1"/>
</dbReference>
<dbReference type="GO" id="GO:0046872">
    <property type="term" value="F:metal ion binding"/>
    <property type="evidence" value="ECO:0007669"/>
    <property type="project" value="UniProtKB-UniRule"/>
</dbReference>
<dbReference type="Pfam" id="PF01975">
    <property type="entry name" value="SurE"/>
    <property type="match status" value="1"/>
</dbReference>
<comment type="subcellular location">
    <subcellularLocation>
        <location evidence="7">Cytoplasm</location>
    </subcellularLocation>
</comment>
<evidence type="ECO:0000256" key="4">
    <source>
        <dbReference type="ARBA" id="ARBA00022723"/>
    </source>
</evidence>
<dbReference type="PANTHER" id="PTHR30457">
    <property type="entry name" value="5'-NUCLEOTIDASE SURE"/>
    <property type="match status" value="1"/>
</dbReference>
<dbReference type="EC" id="3.1.3.5" evidence="7"/>
<evidence type="ECO:0000256" key="6">
    <source>
        <dbReference type="ARBA" id="ARBA00022801"/>
    </source>
</evidence>
<feature type="domain" description="Survival protein SurE-like phosphatase/nucleotidase" evidence="8">
    <location>
        <begin position="3"/>
        <end position="182"/>
    </location>
</feature>
<dbReference type="PATRIC" id="fig|1561003.3.peg.1225"/>
<dbReference type="GO" id="GO:0004309">
    <property type="term" value="F:exopolyphosphatase activity"/>
    <property type="evidence" value="ECO:0007669"/>
    <property type="project" value="TreeGrafter"/>
</dbReference>
<proteinExistence type="inferred from homology"/>
<dbReference type="EMBL" id="LN906597">
    <property type="protein sequence ID" value="CUT18002.1"/>
    <property type="molecule type" value="Genomic_DNA"/>
</dbReference>
<evidence type="ECO:0000256" key="2">
    <source>
        <dbReference type="ARBA" id="ARBA00011062"/>
    </source>
</evidence>
<sequence length="248" mass="26831">MKILISNDDGYDAEGIIVLSKVVRKYSSDVVVFAPDSNRSASSFGLTKGSIAVEEVEPAVYKVSGTPSDCMIIALEGFFDWRPDLVLSGINLGANLGSDVIYSGTVSVAMQAFWHGITGIAFSFCSQTTANFATADHVVTTFLKNYFNTFSKSSPFAMSINIPSVPVPSWKGFAYTNLGQRGISHPVSCSEVADGIYSCSLGGLSGPINVSNEHDFWAIGNNYASVTPLKFFYNDPRSFYDPSWMIKL</sequence>
<dbReference type="OrthoDB" id="9780815at2"/>
<dbReference type="AlphaFoldDB" id="A0A0S4M516"/>
<dbReference type="Gene3D" id="3.40.1210.10">
    <property type="entry name" value="Survival protein SurE-like phosphatase/nucleotidase"/>
    <property type="match status" value="1"/>
</dbReference>
<keyword evidence="4 7" id="KW-0479">Metal-binding</keyword>
<keyword evidence="3 7" id="KW-0963">Cytoplasm</keyword>
<dbReference type="InterPro" id="IPR030048">
    <property type="entry name" value="SurE"/>
</dbReference>
<keyword evidence="6 7" id="KW-0378">Hydrolase</keyword>
<comment type="function">
    <text evidence="7">Nucleotidase that shows phosphatase activity on nucleoside 5'-monophosphates.</text>
</comment>
<dbReference type="PANTHER" id="PTHR30457:SF12">
    <property type="entry name" value="5'_3'-NUCLEOTIDASE SURE"/>
    <property type="match status" value="1"/>
</dbReference>
<evidence type="ECO:0000256" key="3">
    <source>
        <dbReference type="ARBA" id="ARBA00022490"/>
    </source>
</evidence>
<dbReference type="RefSeq" id="WP_157722294.1">
    <property type="nucleotide sequence ID" value="NZ_FLSL01000090.1"/>
</dbReference>
<name>A0A0S4M516_9BURK</name>
<evidence type="ECO:0000256" key="1">
    <source>
        <dbReference type="ARBA" id="ARBA00000815"/>
    </source>
</evidence>
<dbReference type="GO" id="GO:0008254">
    <property type="term" value="F:3'-nucleotidase activity"/>
    <property type="evidence" value="ECO:0007669"/>
    <property type="project" value="TreeGrafter"/>
</dbReference>
<gene>
    <name evidence="7 9" type="primary">surE</name>
    <name evidence="9" type="ORF">Ark11_1192</name>
</gene>
<evidence type="ECO:0000259" key="8">
    <source>
        <dbReference type="Pfam" id="PF01975"/>
    </source>
</evidence>
<keyword evidence="5 7" id="KW-0547">Nucleotide-binding</keyword>
<feature type="binding site" evidence="7">
    <location>
        <position position="9"/>
    </location>
    <ligand>
        <name>a divalent metal cation</name>
        <dbReference type="ChEBI" id="CHEBI:60240"/>
    </ligand>
</feature>
<comment type="catalytic activity">
    <reaction evidence="1 7">
        <text>a ribonucleoside 5'-phosphate + H2O = a ribonucleoside + phosphate</text>
        <dbReference type="Rhea" id="RHEA:12484"/>
        <dbReference type="ChEBI" id="CHEBI:15377"/>
        <dbReference type="ChEBI" id="CHEBI:18254"/>
        <dbReference type="ChEBI" id="CHEBI:43474"/>
        <dbReference type="ChEBI" id="CHEBI:58043"/>
        <dbReference type="EC" id="3.1.3.5"/>
    </reaction>
</comment>
<evidence type="ECO:0000256" key="7">
    <source>
        <dbReference type="HAMAP-Rule" id="MF_00060"/>
    </source>
</evidence>
<comment type="similarity">
    <text evidence="2 7">Belongs to the SurE nucleotidase family.</text>
</comment>
<evidence type="ECO:0000313" key="9">
    <source>
        <dbReference type="EMBL" id="CUT18002.1"/>
    </source>
</evidence>
<feature type="binding site" evidence="7">
    <location>
        <position position="8"/>
    </location>
    <ligand>
        <name>a divalent metal cation</name>
        <dbReference type="ChEBI" id="CHEBI:60240"/>
    </ligand>
</feature>
<dbReference type="HAMAP" id="MF_00060">
    <property type="entry name" value="SurE"/>
    <property type="match status" value="1"/>
</dbReference>
<reference evidence="10" key="1">
    <citation type="submission" date="2015-11" db="EMBL/GenBank/DDBJ databases">
        <authorList>
            <person name="Seth-Smith H.M.B."/>
        </authorList>
    </citation>
    <scope>NUCLEOTIDE SEQUENCE [LARGE SCALE GENOMIC DNA]</scope>
    <source>
        <strain evidence="10">2013Ark11</strain>
    </source>
</reference>
<evidence type="ECO:0000313" key="10">
    <source>
        <dbReference type="Proteomes" id="UP000198651"/>
    </source>
</evidence>
<dbReference type="GO" id="GO:0005737">
    <property type="term" value="C:cytoplasm"/>
    <property type="evidence" value="ECO:0007669"/>
    <property type="project" value="UniProtKB-SubCell"/>
</dbReference>
<organism evidence="9 10">
    <name type="scientific">Candidatus Ichthyocystis hellenicum</name>
    <dbReference type="NCBI Taxonomy" id="1561003"/>
    <lineage>
        <taxon>Bacteria</taxon>
        <taxon>Pseudomonadati</taxon>
        <taxon>Pseudomonadota</taxon>
        <taxon>Betaproteobacteria</taxon>
        <taxon>Burkholderiales</taxon>
        <taxon>Candidatus Ichthyocystis</taxon>
    </lineage>
</organism>
<dbReference type="GO" id="GO:0000166">
    <property type="term" value="F:nucleotide binding"/>
    <property type="evidence" value="ECO:0007669"/>
    <property type="project" value="UniProtKB-KW"/>
</dbReference>
<feature type="binding site" evidence="7">
    <location>
        <position position="40"/>
    </location>
    <ligand>
        <name>a divalent metal cation</name>
        <dbReference type="ChEBI" id="CHEBI:60240"/>
    </ligand>
</feature>
<dbReference type="InterPro" id="IPR036523">
    <property type="entry name" value="SurE-like_sf"/>
</dbReference>
<dbReference type="InterPro" id="IPR002828">
    <property type="entry name" value="SurE-like_Pase/nucleotidase"/>
</dbReference>
<feature type="binding site" evidence="7">
    <location>
        <position position="91"/>
    </location>
    <ligand>
        <name>a divalent metal cation</name>
        <dbReference type="ChEBI" id="CHEBI:60240"/>
    </ligand>
</feature>
<dbReference type="SUPFAM" id="SSF64167">
    <property type="entry name" value="SurE-like"/>
    <property type="match status" value="1"/>
</dbReference>
<keyword evidence="10" id="KW-1185">Reference proteome</keyword>
<protein>
    <recommendedName>
        <fullName evidence="7">5'-nucleotidase SurE</fullName>
        <ecNumber evidence="7">3.1.3.5</ecNumber>
    </recommendedName>
    <alternativeName>
        <fullName evidence="7">Nucleoside 5'-monophosphate phosphohydrolase</fullName>
    </alternativeName>
</protein>